<dbReference type="Pfam" id="PF00076">
    <property type="entry name" value="RRM_1"/>
    <property type="match status" value="1"/>
</dbReference>
<dbReference type="Gene3D" id="3.30.70.330">
    <property type="match status" value="1"/>
</dbReference>
<keyword evidence="1" id="KW-0694">RNA-binding</keyword>
<evidence type="ECO:0000256" key="2">
    <source>
        <dbReference type="SAM" id="MobiDB-lite"/>
    </source>
</evidence>
<protein>
    <submittedName>
        <fullName evidence="4">RNA recognition motif, putative</fullName>
    </submittedName>
</protein>
<feature type="non-terminal residue" evidence="4">
    <location>
        <position position="207"/>
    </location>
</feature>
<dbReference type="Proteomes" id="UP000030108">
    <property type="component" value="Unassembled WGS sequence"/>
</dbReference>
<dbReference type="EMBL" id="JATN01000322">
    <property type="protein sequence ID" value="EUC56720.1"/>
    <property type="molecule type" value="Genomic_DNA"/>
</dbReference>
<name>X8J3Y8_9AGAM</name>
<evidence type="ECO:0000256" key="1">
    <source>
        <dbReference type="PROSITE-ProRule" id="PRU00176"/>
    </source>
</evidence>
<proteinExistence type="predicted"/>
<reference evidence="5" key="1">
    <citation type="journal article" date="2014" name="Genome Announc.">
        <title>Draft genome sequence of the plant-pathogenic soil fungus Rhizoctonia solani anastomosis group 3 strain Rhs1AP.</title>
        <authorList>
            <person name="Cubeta M.A."/>
            <person name="Thomas E."/>
            <person name="Dean R.A."/>
            <person name="Jabaji S."/>
            <person name="Neate S.M."/>
            <person name="Tavantzis S."/>
            <person name="Toda T."/>
            <person name="Vilgalys R."/>
            <person name="Bharathan N."/>
            <person name="Fedorova-Abrams N."/>
            <person name="Pakala S.B."/>
            <person name="Pakala S.M."/>
            <person name="Zafar N."/>
            <person name="Joardar V."/>
            <person name="Losada L."/>
            <person name="Nierman W.C."/>
        </authorList>
    </citation>
    <scope>NUCLEOTIDE SEQUENCE [LARGE SCALE GENOMIC DNA]</scope>
    <source>
        <strain evidence="5">AG-3</strain>
    </source>
</reference>
<dbReference type="PANTHER" id="PTHR48034">
    <property type="entry name" value="TRANSFORMER-2 SEX-DETERMINING PROTEIN-RELATED"/>
    <property type="match status" value="1"/>
</dbReference>
<comment type="caution">
    <text evidence="4">The sequence shown here is derived from an EMBL/GenBank/DDBJ whole genome shotgun (WGS) entry which is preliminary data.</text>
</comment>
<organism evidence="4 5">
    <name type="scientific">Rhizoctonia solani AG-3 Rhs1AP</name>
    <dbReference type="NCBI Taxonomy" id="1086054"/>
    <lineage>
        <taxon>Eukaryota</taxon>
        <taxon>Fungi</taxon>
        <taxon>Dikarya</taxon>
        <taxon>Basidiomycota</taxon>
        <taxon>Agaricomycotina</taxon>
        <taxon>Agaricomycetes</taxon>
        <taxon>Cantharellales</taxon>
        <taxon>Ceratobasidiaceae</taxon>
        <taxon>Rhizoctonia</taxon>
    </lineage>
</organism>
<accession>X8J3Y8</accession>
<dbReference type="PROSITE" id="PS50102">
    <property type="entry name" value="RRM"/>
    <property type="match status" value="1"/>
</dbReference>
<dbReference type="InterPro" id="IPR050441">
    <property type="entry name" value="RBM"/>
</dbReference>
<dbReference type="InterPro" id="IPR012677">
    <property type="entry name" value="Nucleotide-bd_a/b_plait_sf"/>
</dbReference>
<dbReference type="OrthoDB" id="6159137at2759"/>
<evidence type="ECO:0000259" key="3">
    <source>
        <dbReference type="PROSITE" id="PS50102"/>
    </source>
</evidence>
<feature type="region of interest" description="Disordered" evidence="2">
    <location>
        <begin position="1"/>
        <end position="81"/>
    </location>
</feature>
<evidence type="ECO:0000313" key="5">
    <source>
        <dbReference type="Proteomes" id="UP000030108"/>
    </source>
</evidence>
<dbReference type="SMART" id="SM00360">
    <property type="entry name" value="RRM"/>
    <property type="match status" value="1"/>
</dbReference>
<gene>
    <name evidence="4" type="ORF">RSOL_191390</name>
</gene>
<dbReference type="InterPro" id="IPR035979">
    <property type="entry name" value="RBD_domain_sf"/>
</dbReference>
<sequence>MNDAWANSADTTPPTAADGWDPTNNQTDRDPYTKGNDTALPLERESRRGRSRSPARNGADQRGRDYSGNPGTNLHISGLHPRVTERHLEDAFSKYGKVEKAQVVYDPHTRDSRCFGFVMMKSLESAEAAITGLNGYVLEGSALRVDKVRRNVMKGHIRRASMIIATVGMMIGVDTTNMTAVMANAVMDIMMMIATAEIDTTGTSPAL</sequence>
<dbReference type="SUPFAM" id="SSF54928">
    <property type="entry name" value="RNA-binding domain, RBD"/>
    <property type="match status" value="1"/>
</dbReference>
<feature type="domain" description="RRM" evidence="3">
    <location>
        <begin position="72"/>
        <end position="150"/>
    </location>
</feature>
<dbReference type="InterPro" id="IPR000504">
    <property type="entry name" value="RRM_dom"/>
</dbReference>
<dbReference type="GO" id="GO:0003723">
    <property type="term" value="F:RNA binding"/>
    <property type="evidence" value="ECO:0007669"/>
    <property type="project" value="UniProtKB-UniRule"/>
</dbReference>
<dbReference type="AlphaFoldDB" id="X8J3Y8"/>
<evidence type="ECO:0000313" key="4">
    <source>
        <dbReference type="EMBL" id="EUC56720.1"/>
    </source>
</evidence>